<dbReference type="STRING" id="1229780.BN381_80114"/>
<dbReference type="EMBL" id="CANL01000078">
    <property type="protein sequence ID" value="CCM65584.1"/>
    <property type="molecule type" value="Genomic_DNA"/>
</dbReference>
<comment type="caution">
    <text evidence="2">The sequence shown here is derived from an EMBL/GenBank/DDBJ whole genome shotgun (WGS) entry which is preliminary data.</text>
</comment>
<name>R4Z3R3_9ACTN</name>
<evidence type="ECO:0000313" key="3">
    <source>
        <dbReference type="Proteomes" id="UP000018291"/>
    </source>
</evidence>
<dbReference type="HOGENOM" id="CLU_1018154_0_0_11"/>
<feature type="compositionally biased region" description="Basic and acidic residues" evidence="1">
    <location>
        <begin position="75"/>
        <end position="87"/>
    </location>
</feature>
<sequence length="273" mass="28407">MSGHLGRRHASWQSCNRGLLSITVAVLCALVIAGGCRSDEPSPKGAGAVSDLGSPPTAQALDELFIAVDATRAEPSGRYRSDSEKRSTNGAYDSGRLSVRPDGGPEVLVAGTQVYLQSSWFPQAPARTPWLSVPLSNLAPLENRSPGLADEVAALAGAAPPGIGPALAAMRTATEATSRKDDTLWARLDLSNMDKVNPRDQGAVVAWAGLWARKGGERQIVVKTSLTDGGLIDQVVFDPKGTTPAGPHTLTLTELGAPVSVTTPPSTDTTPLK</sequence>
<protein>
    <recommendedName>
        <fullName evidence="4">LppX_LprAFG lipoprotein</fullName>
    </recommendedName>
</protein>
<dbReference type="AlphaFoldDB" id="R4Z3R3"/>
<organism evidence="2 3">
    <name type="scientific">Candidatus Neomicrothrix parvicella RN1</name>
    <dbReference type="NCBI Taxonomy" id="1229780"/>
    <lineage>
        <taxon>Bacteria</taxon>
        <taxon>Bacillati</taxon>
        <taxon>Actinomycetota</taxon>
        <taxon>Acidimicrobiia</taxon>
        <taxon>Acidimicrobiales</taxon>
        <taxon>Microthrixaceae</taxon>
        <taxon>Candidatus Neomicrothrix</taxon>
    </lineage>
</organism>
<evidence type="ECO:0000256" key="1">
    <source>
        <dbReference type="SAM" id="MobiDB-lite"/>
    </source>
</evidence>
<proteinExistence type="predicted"/>
<keyword evidence="3" id="KW-1185">Reference proteome</keyword>
<evidence type="ECO:0008006" key="4">
    <source>
        <dbReference type="Google" id="ProtNLM"/>
    </source>
</evidence>
<reference evidence="2 3" key="1">
    <citation type="journal article" date="2013" name="ISME J.">
        <title>Metabolic model for the filamentous 'Candidatus Microthrix parvicella' based on genomic and metagenomic analyses.</title>
        <authorList>
            <person name="Jon McIlroy S."/>
            <person name="Kristiansen R."/>
            <person name="Albertsen M."/>
            <person name="Michael Karst S."/>
            <person name="Rossetti S."/>
            <person name="Lund Nielsen J."/>
            <person name="Tandoi V."/>
            <person name="James Seviour R."/>
            <person name="Nielsen P.H."/>
        </authorList>
    </citation>
    <scope>NUCLEOTIDE SEQUENCE [LARGE SCALE GENOMIC DNA]</scope>
    <source>
        <strain evidence="2 3">RN1</strain>
    </source>
</reference>
<accession>R4Z3R3</accession>
<gene>
    <name evidence="2" type="ORF">BN381_80114</name>
</gene>
<evidence type="ECO:0000313" key="2">
    <source>
        <dbReference type="EMBL" id="CCM65584.1"/>
    </source>
</evidence>
<feature type="region of interest" description="Disordered" evidence="1">
    <location>
        <begin position="75"/>
        <end position="104"/>
    </location>
</feature>
<dbReference type="Proteomes" id="UP000018291">
    <property type="component" value="Unassembled WGS sequence"/>
</dbReference>